<keyword evidence="2" id="KW-1185">Reference proteome</keyword>
<accession>A0A0J1B6N8</accession>
<evidence type="ECO:0000313" key="2">
    <source>
        <dbReference type="Proteomes" id="UP000036367"/>
    </source>
</evidence>
<dbReference type="EMBL" id="LECT01000044">
    <property type="protein sequence ID" value="KLU02263.1"/>
    <property type="molecule type" value="Genomic_DNA"/>
</dbReference>
<organism evidence="1 2">
    <name type="scientific">Rhodopirellula islandica</name>
    <dbReference type="NCBI Taxonomy" id="595434"/>
    <lineage>
        <taxon>Bacteria</taxon>
        <taxon>Pseudomonadati</taxon>
        <taxon>Planctomycetota</taxon>
        <taxon>Planctomycetia</taxon>
        <taxon>Pirellulales</taxon>
        <taxon>Pirellulaceae</taxon>
        <taxon>Rhodopirellula</taxon>
    </lineage>
</organism>
<protein>
    <submittedName>
        <fullName evidence="1">Uncharacterized protein</fullName>
    </submittedName>
</protein>
<dbReference type="OrthoDB" id="250053at2"/>
<dbReference type="Proteomes" id="UP000036367">
    <property type="component" value="Unassembled WGS sequence"/>
</dbReference>
<sequence length="268" mass="30964">MSMHQIERQFTRIGARANVHPPIARRWGTTPEVSIDIGNDAEGEFFDIAIQPPQLAETQVIDVQPSLRHLLLMSQQDDGKHKFLCGHDERHWFVAAVPERAAVSSVKTAFDALKPVAVRALENRLGVKPRKRNRRRNEAFIRQGEWFFVPVPNDSFINERLVLRNEPIARGGGKPHMCEEVVRQGGELVYVSNRYPTGVTEIQRRQMISRRPELRHLHWVAQRRNPSVFVRGRVRHPDHKTILLDGWHQVLMNTENESIAMRHVAFID</sequence>
<comment type="caution">
    <text evidence="1">The sequence shown here is derived from an EMBL/GenBank/DDBJ whole genome shotgun (WGS) entry which is preliminary data.</text>
</comment>
<gene>
    <name evidence="1" type="ORF">RISK_005329</name>
</gene>
<dbReference type="PATRIC" id="fig|595434.4.peg.5064"/>
<name>A0A0J1B6N8_RHOIS</name>
<reference evidence="1" key="1">
    <citation type="submission" date="2015-05" db="EMBL/GenBank/DDBJ databases">
        <title>Permanent draft genome of Rhodopirellula islandicus K833.</title>
        <authorList>
            <person name="Kizina J."/>
            <person name="Richter M."/>
            <person name="Glockner F.O."/>
            <person name="Harder J."/>
        </authorList>
    </citation>
    <scope>NUCLEOTIDE SEQUENCE [LARGE SCALE GENOMIC DNA]</scope>
    <source>
        <strain evidence="1">K833</strain>
    </source>
</reference>
<dbReference type="RefSeq" id="WP_047816395.1">
    <property type="nucleotide sequence ID" value="NZ_LECT01000044.1"/>
</dbReference>
<evidence type="ECO:0000313" key="1">
    <source>
        <dbReference type="EMBL" id="KLU02263.1"/>
    </source>
</evidence>
<proteinExistence type="predicted"/>
<dbReference type="AlphaFoldDB" id="A0A0J1B6N8"/>